<dbReference type="SUPFAM" id="SSF53474">
    <property type="entry name" value="alpha/beta-Hydrolases"/>
    <property type="match status" value="1"/>
</dbReference>
<name>Q5H6H4_XANOR</name>
<reference evidence="1 2" key="1">
    <citation type="journal article" date="2005" name="Nucleic Acids Res.">
        <title>The genome sequence of Xanthomonas oryzae pathovar oryzae KACC10331, the bacterial blight pathogen of rice.</title>
        <authorList>
            <person name="Lee B.M."/>
            <person name="Park Y.J."/>
            <person name="Park D.S."/>
            <person name="Kang H.W."/>
            <person name="Kim J.G."/>
            <person name="Song E.S."/>
            <person name="Park I.C."/>
            <person name="Yoon U.H."/>
            <person name="Hahn J.H."/>
            <person name="Koo B.S."/>
            <person name="Lee G.B."/>
            <person name="Kim H."/>
            <person name="Park H.S."/>
            <person name="Yoon K.O."/>
            <person name="Kim J.H."/>
            <person name="Jung C.H."/>
            <person name="Koh N.H."/>
            <person name="Seo J.S."/>
            <person name="Go S.J."/>
        </authorList>
    </citation>
    <scope>NUCLEOTIDE SEQUENCE [LARGE SCALE GENOMIC DNA]</scope>
    <source>
        <strain evidence="2">KACC10331 / KXO85</strain>
    </source>
</reference>
<accession>Q5H6H4</accession>
<proteinExistence type="predicted"/>
<dbReference type="KEGG" id="xoo:XOO0192"/>
<organism evidence="1 2">
    <name type="scientific">Xanthomonas oryzae pv. oryzae (strain KACC10331 / KXO85)</name>
    <dbReference type="NCBI Taxonomy" id="291331"/>
    <lineage>
        <taxon>Bacteria</taxon>
        <taxon>Pseudomonadati</taxon>
        <taxon>Pseudomonadota</taxon>
        <taxon>Gammaproteobacteria</taxon>
        <taxon>Lysobacterales</taxon>
        <taxon>Lysobacteraceae</taxon>
        <taxon>Xanthomonas</taxon>
    </lineage>
</organism>
<sequence>MPCRRSTPLPSCRHLASSAAGLKKAHCGPSVAARNPLDDGVRLCKRGDVVVVTVNHRLNRFGYLSLAQLGDAGFAGSGLATCRHGDSLQQRGPPAWPRQCACQASGLSPPPTAVTARVARHRPATAWRRWSAD</sequence>
<dbReference type="AlphaFoldDB" id="Q5H6H4"/>
<dbReference type="Gene3D" id="3.40.50.1820">
    <property type="entry name" value="alpha/beta hydrolase"/>
    <property type="match status" value="1"/>
</dbReference>
<dbReference type="HOGENOM" id="CLU_1905946_0_0_6"/>
<gene>
    <name evidence="1" type="primary">estA1</name>
    <name evidence="1" type="ordered locus">XOO0192</name>
</gene>
<dbReference type="Proteomes" id="UP000006735">
    <property type="component" value="Chromosome"/>
</dbReference>
<keyword evidence="2" id="KW-1185">Reference proteome</keyword>
<dbReference type="EMBL" id="AE013598">
    <property type="protein sequence ID" value="AAW73446.1"/>
    <property type="molecule type" value="Genomic_DNA"/>
</dbReference>
<protein>
    <submittedName>
        <fullName evidence="1">Carboxylesterase type B</fullName>
    </submittedName>
</protein>
<dbReference type="STRING" id="291331.XOO0192"/>
<evidence type="ECO:0000313" key="2">
    <source>
        <dbReference type="Proteomes" id="UP000006735"/>
    </source>
</evidence>
<evidence type="ECO:0000313" key="1">
    <source>
        <dbReference type="EMBL" id="AAW73446.1"/>
    </source>
</evidence>
<dbReference type="InterPro" id="IPR029058">
    <property type="entry name" value="AB_hydrolase_fold"/>
</dbReference>